<sequence length="50" mass="5486">MADNNEEIHIEDDDARAAHTTGHMRYVLGIGLLIAIIAMSAIWIVPAIWG</sequence>
<reference evidence="2" key="1">
    <citation type="submission" date="2021-04" db="EMBL/GenBank/DDBJ databases">
        <authorList>
            <person name="Pira H."/>
            <person name="Risdian C."/>
            <person name="Wink J."/>
        </authorList>
    </citation>
    <scope>NUCLEOTIDE SEQUENCE</scope>
    <source>
        <strain evidence="2">WH158</strain>
    </source>
</reference>
<dbReference type="AlphaFoldDB" id="A0A9X1JN18"/>
<protein>
    <submittedName>
        <fullName evidence="2">Uncharacterized protein</fullName>
    </submittedName>
</protein>
<keyword evidence="1" id="KW-1133">Transmembrane helix</keyword>
<dbReference type="RefSeq" id="WP_218403399.1">
    <property type="nucleotide sequence ID" value="NZ_JAGSPC010000001.1"/>
</dbReference>
<dbReference type="Proteomes" id="UP001138681">
    <property type="component" value="Unassembled WGS sequence"/>
</dbReference>
<keyword evidence="1" id="KW-0472">Membrane</keyword>
<keyword evidence="3" id="KW-1185">Reference proteome</keyword>
<organism evidence="2 3">
    <name type="scientific">Erythrobacter crassostreae</name>
    <dbReference type="NCBI Taxonomy" id="2828328"/>
    <lineage>
        <taxon>Bacteria</taxon>
        <taxon>Pseudomonadati</taxon>
        <taxon>Pseudomonadota</taxon>
        <taxon>Alphaproteobacteria</taxon>
        <taxon>Sphingomonadales</taxon>
        <taxon>Erythrobacteraceae</taxon>
        <taxon>Erythrobacter/Porphyrobacter group</taxon>
        <taxon>Erythrobacter</taxon>
    </lineage>
</organism>
<comment type="caution">
    <text evidence="2">The sequence shown here is derived from an EMBL/GenBank/DDBJ whole genome shotgun (WGS) entry which is preliminary data.</text>
</comment>
<evidence type="ECO:0000313" key="2">
    <source>
        <dbReference type="EMBL" id="MBV7258022.1"/>
    </source>
</evidence>
<accession>A0A9X1JN18</accession>
<proteinExistence type="predicted"/>
<keyword evidence="1" id="KW-0812">Transmembrane</keyword>
<evidence type="ECO:0000256" key="1">
    <source>
        <dbReference type="SAM" id="Phobius"/>
    </source>
</evidence>
<gene>
    <name evidence="2" type="ORF">KCG46_00365</name>
</gene>
<name>A0A9X1JN18_9SPHN</name>
<feature type="transmembrane region" description="Helical" evidence="1">
    <location>
        <begin position="26"/>
        <end position="49"/>
    </location>
</feature>
<dbReference type="EMBL" id="JAGSPC010000001">
    <property type="protein sequence ID" value="MBV7258022.1"/>
    <property type="molecule type" value="Genomic_DNA"/>
</dbReference>
<evidence type="ECO:0000313" key="3">
    <source>
        <dbReference type="Proteomes" id="UP001138681"/>
    </source>
</evidence>